<keyword evidence="3" id="KW-0808">Transferase</keyword>
<dbReference type="InterPro" id="IPR029057">
    <property type="entry name" value="PRTase-like"/>
</dbReference>
<accession>A0A1H0XSI1</accession>
<dbReference type="EMBL" id="FNKB01000001">
    <property type="protein sequence ID" value="SDQ05825.1"/>
    <property type="molecule type" value="Genomic_DNA"/>
</dbReference>
<dbReference type="PANTHER" id="PTHR47505">
    <property type="entry name" value="DNA UTILIZATION PROTEIN YHGH"/>
    <property type="match status" value="1"/>
</dbReference>
<reference evidence="3 4" key="1">
    <citation type="submission" date="2016-10" db="EMBL/GenBank/DDBJ databases">
        <authorList>
            <person name="de Groot N.N."/>
        </authorList>
    </citation>
    <scope>NUCLEOTIDE SEQUENCE [LARGE SCALE GENOMIC DNA]</scope>
    <source>
        <strain evidence="3 4">DSM 22788</strain>
    </source>
</reference>
<feature type="domain" description="Phosphoribosyltransferase" evidence="2">
    <location>
        <begin position="140"/>
        <end position="186"/>
    </location>
</feature>
<dbReference type="GO" id="GO:0016740">
    <property type="term" value="F:transferase activity"/>
    <property type="evidence" value="ECO:0007669"/>
    <property type="project" value="UniProtKB-KW"/>
</dbReference>
<dbReference type="AlphaFoldDB" id="A0A1H0XSI1"/>
<proteinExistence type="inferred from homology"/>
<sequence>MLARELDGLPCIVRGRYEGPLRAVLVAFKHGGRESFRRMLGEALRAPLLRAIRLAAPSAPAGAPGEPGAPLVVAMPSRPRGVRERGYRHLDLLIASALRRQRAPALRVRALRTTRGRVGQVGLRAAQRERNARRIAVRRAARRVIHGRRVVLVDDIITTGASVRAARDALERAGASVAVIVALCTAERRDAAGLPAK</sequence>
<evidence type="ECO:0000313" key="4">
    <source>
        <dbReference type="Proteomes" id="UP000182690"/>
    </source>
</evidence>
<dbReference type="InterPro" id="IPR000836">
    <property type="entry name" value="PRTase_dom"/>
</dbReference>
<dbReference type="eggNOG" id="COG1040">
    <property type="taxonomic scope" value="Bacteria"/>
</dbReference>
<name>A0A1H0XSI1_9MICO</name>
<evidence type="ECO:0000256" key="1">
    <source>
        <dbReference type="ARBA" id="ARBA00008007"/>
    </source>
</evidence>
<comment type="similarity">
    <text evidence="1">Belongs to the ComF/GntX family.</text>
</comment>
<evidence type="ECO:0000313" key="3">
    <source>
        <dbReference type="EMBL" id="SDQ05825.1"/>
    </source>
</evidence>
<organism evidence="3 4">
    <name type="scientific">Leucobacter chromiiresistens</name>
    <dbReference type="NCBI Taxonomy" id="1079994"/>
    <lineage>
        <taxon>Bacteria</taxon>
        <taxon>Bacillati</taxon>
        <taxon>Actinomycetota</taxon>
        <taxon>Actinomycetes</taxon>
        <taxon>Micrococcales</taxon>
        <taxon>Microbacteriaceae</taxon>
        <taxon>Leucobacter</taxon>
    </lineage>
</organism>
<gene>
    <name evidence="3" type="ORF">SAMN04488565_0122</name>
</gene>
<protein>
    <submittedName>
        <fullName evidence="3">Phosphoribosyl transferase domain-containing protein</fullName>
    </submittedName>
</protein>
<dbReference type="Gene3D" id="3.40.50.2020">
    <property type="match status" value="1"/>
</dbReference>
<dbReference type="STRING" id="1079994.SAMN04488565_0122"/>
<evidence type="ECO:0000259" key="2">
    <source>
        <dbReference type="Pfam" id="PF00156"/>
    </source>
</evidence>
<dbReference type="CDD" id="cd06223">
    <property type="entry name" value="PRTases_typeI"/>
    <property type="match status" value="1"/>
</dbReference>
<dbReference type="InterPro" id="IPR051910">
    <property type="entry name" value="ComF/GntX_DNA_util-trans"/>
</dbReference>
<dbReference type="PANTHER" id="PTHR47505:SF1">
    <property type="entry name" value="DNA UTILIZATION PROTEIN YHGH"/>
    <property type="match status" value="1"/>
</dbReference>
<dbReference type="SUPFAM" id="SSF53271">
    <property type="entry name" value="PRTase-like"/>
    <property type="match status" value="1"/>
</dbReference>
<dbReference type="Proteomes" id="UP000182690">
    <property type="component" value="Unassembled WGS sequence"/>
</dbReference>
<dbReference type="Pfam" id="PF00156">
    <property type="entry name" value="Pribosyltran"/>
    <property type="match status" value="1"/>
</dbReference>